<evidence type="ECO:0000313" key="9">
    <source>
        <dbReference type="EMBL" id="EJZ84155.1"/>
    </source>
</evidence>
<sequence>MSYKQPSYKKKSIAPSGAVLLAVLLVVSVVSASLYGREDQSGPLHNVQSVAGMLASPVQFLGVGVAFAEEAAGDAIQNATTDNATYTALQEENAQLKAQLVQAEEYRLEAQRLQGLLDLSDQYGIEGVTGRVIGRNPDSWDRVVTIDVGSNDGVELGFPVMGSSGLLGQVIEVSPLTCKVRLIDDPQSGVAVYIQGNRAEGVVKGSVDGLLYLEYVDSSVEVNVGDVLVTSGIGGSYLRGMQLGTVSAVRSSAGTSDRTIIVAPLAAADPLEEVTVVTSVGAPLDESSGSDESSAGDGAQDSAASGETDGE</sequence>
<dbReference type="HOGENOM" id="CLU_042663_1_0_11"/>
<keyword evidence="3 5" id="KW-0133">Cell shape</keyword>
<feature type="coiled-coil region" evidence="6">
    <location>
        <begin position="86"/>
        <end position="113"/>
    </location>
</feature>
<dbReference type="InterPro" id="IPR055342">
    <property type="entry name" value="MreC_beta-barrel_core"/>
</dbReference>
<evidence type="ECO:0000313" key="10">
    <source>
        <dbReference type="Proteomes" id="UP000006069"/>
    </source>
</evidence>
<gene>
    <name evidence="9" type="ORF">HMPREF9451_00871</name>
</gene>
<dbReference type="RefSeq" id="WP_009139085.1">
    <property type="nucleotide sequence ID" value="NZ_JH815198.1"/>
</dbReference>
<dbReference type="PATRIC" id="fig|742818.3.peg.922"/>
<dbReference type="Gene3D" id="2.40.10.340">
    <property type="entry name" value="Rod shape-determining protein MreC, domain 1"/>
    <property type="match status" value="1"/>
</dbReference>
<keyword evidence="10" id="KW-1185">Reference proteome</keyword>
<dbReference type="PIRSF" id="PIRSF038471">
    <property type="entry name" value="MreC"/>
    <property type="match status" value="1"/>
</dbReference>
<dbReference type="Pfam" id="PF04085">
    <property type="entry name" value="MreC"/>
    <property type="match status" value="1"/>
</dbReference>
<evidence type="ECO:0000256" key="1">
    <source>
        <dbReference type="ARBA" id="ARBA00009369"/>
    </source>
</evidence>
<protein>
    <recommendedName>
        <fullName evidence="2 5">Cell shape-determining protein MreC</fullName>
    </recommendedName>
    <alternativeName>
        <fullName evidence="4 5">Cell shape protein MreC</fullName>
    </alternativeName>
</protein>
<proteinExistence type="inferred from homology"/>
<dbReference type="eggNOG" id="COG1792">
    <property type="taxonomic scope" value="Bacteria"/>
</dbReference>
<dbReference type="PANTHER" id="PTHR34138:SF1">
    <property type="entry name" value="CELL SHAPE-DETERMINING PROTEIN MREC"/>
    <property type="match status" value="1"/>
</dbReference>
<dbReference type="InParanoid" id="K0Z9V8"/>
<accession>K0Z9V8</accession>
<name>K0Z9V8_9ACTN</name>
<dbReference type="AlphaFoldDB" id="K0Z9V8"/>
<dbReference type="PANTHER" id="PTHR34138">
    <property type="entry name" value="CELL SHAPE-DETERMINING PROTEIN MREC"/>
    <property type="match status" value="1"/>
</dbReference>
<dbReference type="InterPro" id="IPR042177">
    <property type="entry name" value="Cell/Rod_1"/>
</dbReference>
<dbReference type="NCBIfam" id="TIGR00219">
    <property type="entry name" value="mreC"/>
    <property type="match status" value="1"/>
</dbReference>
<evidence type="ECO:0000256" key="3">
    <source>
        <dbReference type="ARBA" id="ARBA00022960"/>
    </source>
</evidence>
<keyword evidence="6" id="KW-0175">Coiled coil</keyword>
<evidence type="ECO:0000259" key="8">
    <source>
        <dbReference type="Pfam" id="PF04085"/>
    </source>
</evidence>
<comment type="function">
    <text evidence="5">Involved in formation and maintenance of cell shape.</text>
</comment>
<comment type="caution">
    <text evidence="9">The sequence shown here is derived from an EMBL/GenBank/DDBJ whole genome shotgun (WGS) entry which is preliminary data.</text>
</comment>
<dbReference type="GO" id="GO:0005886">
    <property type="term" value="C:plasma membrane"/>
    <property type="evidence" value="ECO:0007669"/>
    <property type="project" value="TreeGrafter"/>
</dbReference>
<evidence type="ECO:0000256" key="7">
    <source>
        <dbReference type="SAM" id="MobiDB-lite"/>
    </source>
</evidence>
<evidence type="ECO:0000256" key="6">
    <source>
        <dbReference type="SAM" id="Coils"/>
    </source>
</evidence>
<dbReference type="Proteomes" id="UP000006069">
    <property type="component" value="Unassembled WGS sequence"/>
</dbReference>
<feature type="compositionally biased region" description="Low complexity" evidence="7">
    <location>
        <begin position="285"/>
        <end position="311"/>
    </location>
</feature>
<dbReference type="InterPro" id="IPR042175">
    <property type="entry name" value="Cell/Rod_MreC_2"/>
</dbReference>
<organism evidence="9 10">
    <name type="scientific">Slackia piriformis YIT 12062</name>
    <dbReference type="NCBI Taxonomy" id="742818"/>
    <lineage>
        <taxon>Bacteria</taxon>
        <taxon>Bacillati</taxon>
        <taxon>Actinomycetota</taxon>
        <taxon>Coriobacteriia</taxon>
        <taxon>Eggerthellales</taxon>
        <taxon>Eggerthellaceae</taxon>
        <taxon>Slackia</taxon>
    </lineage>
</organism>
<dbReference type="OrthoDB" id="9808025at2"/>
<dbReference type="Gene3D" id="2.40.10.350">
    <property type="entry name" value="Rod shape-determining protein MreC, domain 2"/>
    <property type="match status" value="1"/>
</dbReference>
<dbReference type="EMBL" id="ADMD01000006">
    <property type="protein sequence ID" value="EJZ84155.1"/>
    <property type="molecule type" value="Genomic_DNA"/>
</dbReference>
<dbReference type="GO" id="GO:0008360">
    <property type="term" value="P:regulation of cell shape"/>
    <property type="evidence" value="ECO:0007669"/>
    <property type="project" value="UniProtKB-KW"/>
</dbReference>
<feature type="region of interest" description="Disordered" evidence="7">
    <location>
        <begin position="279"/>
        <end position="311"/>
    </location>
</feature>
<reference evidence="9 10" key="1">
    <citation type="submission" date="2012-08" db="EMBL/GenBank/DDBJ databases">
        <title>The Genome Sequence of Slackia piriformis YIT 12062.</title>
        <authorList>
            <consortium name="The Broad Institute Genome Sequencing Platform"/>
            <person name="Earl A."/>
            <person name="Ward D."/>
            <person name="Feldgarden M."/>
            <person name="Gevers D."/>
            <person name="Morotomi M."/>
            <person name="Walker B."/>
            <person name="Young S.K."/>
            <person name="Zeng Q."/>
            <person name="Gargeya S."/>
            <person name="Fitzgerald M."/>
            <person name="Haas B."/>
            <person name="Abouelleil A."/>
            <person name="Alvarado L."/>
            <person name="Arachchi H.M."/>
            <person name="Berlin A.M."/>
            <person name="Chapman S.B."/>
            <person name="Goldberg J."/>
            <person name="Griggs A."/>
            <person name="Gujja S."/>
            <person name="Hansen M."/>
            <person name="Howarth C."/>
            <person name="Imamovic A."/>
            <person name="Larimer J."/>
            <person name="McCowen C."/>
            <person name="Montmayeur A."/>
            <person name="Murphy C."/>
            <person name="Neiman D."/>
            <person name="Pearson M."/>
            <person name="Priest M."/>
            <person name="Roberts A."/>
            <person name="Saif S."/>
            <person name="Shea T."/>
            <person name="Sisk P."/>
            <person name="Sykes S."/>
            <person name="Wortman J."/>
            <person name="Nusbaum C."/>
            <person name="Birren B."/>
        </authorList>
    </citation>
    <scope>NUCLEOTIDE SEQUENCE [LARGE SCALE GENOMIC DNA]</scope>
    <source>
        <strain evidence="9 10">YIT 12062</strain>
    </source>
</reference>
<comment type="similarity">
    <text evidence="1 5">Belongs to the MreC family.</text>
</comment>
<evidence type="ECO:0000256" key="5">
    <source>
        <dbReference type="PIRNR" id="PIRNR038471"/>
    </source>
</evidence>
<evidence type="ECO:0000256" key="2">
    <source>
        <dbReference type="ARBA" id="ARBA00013855"/>
    </source>
</evidence>
<evidence type="ECO:0000256" key="4">
    <source>
        <dbReference type="ARBA" id="ARBA00032089"/>
    </source>
</evidence>
<dbReference type="InterPro" id="IPR007221">
    <property type="entry name" value="MreC"/>
</dbReference>
<feature type="domain" description="Rod shape-determining protein MreC beta-barrel core" evidence="8">
    <location>
        <begin position="132"/>
        <end position="277"/>
    </location>
</feature>